<dbReference type="RefSeq" id="WP_015183653.1">
    <property type="nucleotide sequence ID" value="NC_019738.1"/>
</dbReference>
<dbReference type="eggNOG" id="ENOG5033EQ2">
    <property type="taxonomic scope" value="Bacteria"/>
</dbReference>
<feature type="compositionally biased region" description="Polar residues" evidence="1">
    <location>
        <begin position="19"/>
        <end position="30"/>
    </location>
</feature>
<name>K9WJ13_9CYAN</name>
<dbReference type="HOGENOM" id="CLU_2130618_0_0_3"/>
<proteinExistence type="predicted"/>
<dbReference type="KEGG" id="mic:Mic7113_3794"/>
<accession>K9WJ13</accession>
<reference evidence="2 3" key="1">
    <citation type="submission" date="2012-06" db="EMBL/GenBank/DDBJ databases">
        <title>Finished chromosome of genome of Microcoleus sp. PCC 7113.</title>
        <authorList>
            <consortium name="US DOE Joint Genome Institute"/>
            <person name="Gugger M."/>
            <person name="Coursin T."/>
            <person name="Rippka R."/>
            <person name="Tandeau De Marsac N."/>
            <person name="Huntemann M."/>
            <person name="Wei C.-L."/>
            <person name="Han J."/>
            <person name="Detter J.C."/>
            <person name="Han C."/>
            <person name="Tapia R."/>
            <person name="Chen A."/>
            <person name="Kyrpides N."/>
            <person name="Mavromatis K."/>
            <person name="Markowitz V."/>
            <person name="Szeto E."/>
            <person name="Ivanova N."/>
            <person name="Pagani I."/>
            <person name="Pati A."/>
            <person name="Goodwin L."/>
            <person name="Nordberg H.P."/>
            <person name="Cantor M.N."/>
            <person name="Hua S.X."/>
            <person name="Woyke T."/>
            <person name="Kerfeld C.A."/>
        </authorList>
    </citation>
    <scope>NUCLEOTIDE SEQUENCE [LARGE SCALE GENOMIC DNA]</scope>
    <source>
        <strain evidence="2 3">PCC 7113</strain>
    </source>
</reference>
<sequence length="113" mass="12472">MTSGIFPSPDHLQPEETSAKQQQQPLSSAVKSASSKNQLEAFALFCVQYPNFFKFIFQCLLTAVVLGFCMTQLAKDTEKDNALYWSGITSMMAWWMPSPNSGKSSSSDESAES</sequence>
<feature type="region of interest" description="Disordered" evidence="1">
    <location>
        <begin position="1"/>
        <end position="30"/>
    </location>
</feature>
<dbReference type="Proteomes" id="UP000010471">
    <property type="component" value="Chromosome"/>
</dbReference>
<organism evidence="2 3">
    <name type="scientific">Allocoleopsis franciscana PCC 7113</name>
    <dbReference type="NCBI Taxonomy" id="1173027"/>
    <lineage>
        <taxon>Bacteria</taxon>
        <taxon>Bacillati</taxon>
        <taxon>Cyanobacteriota</taxon>
        <taxon>Cyanophyceae</taxon>
        <taxon>Coleofasciculales</taxon>
        <taxon>Coleofasciculaceae</taxon>
        <taxon>Allocoleopsis</taxon>
        <taxon>Allocoleopsis franciscana</taxon>
    </lineage>
</organism>
<evidence type="ECO:0000313" key="3">
    <source>
        <dbReference type="Proteomes" id="UP000010471"/>
    </source>
</evidence>
<gene>
    <name evidence="2" type="ORF">Mic7113_3794</name>
</gene>
<evidence type="ECO:0000256" key="1">
    <source>
        <dbReference type="SAM" id="MobiDB-lite"/>
    </source>
</evidence>
<dbReference type="EMBL" id="CP003630">
    <property type="protein sequence ID" value="AFZ19512.1"/>
    <property type="molecule type" value="Genomic_DNA"/>
</dbReference>
<dbReference type="OrthoDB" id="515212at2"/>
<dbReference type="AlphaFoldDB" id="K9WJ13"/>
<protein>
    <submittedName>
        <fullName evidence="2">Uncharacterized protein</fullName>
    </submittedName>
</protein>
<evidence type="ECO:0000313" key="2">
    <source>
        <dbReference type="EMBL" id="AFZ19512.1"/>
    </source>
</evidence>
<keyword evidence="3" id="KW-1185">Reference proteome</keyword>